<reference evidence="2 3" key="1">
    <citation type="journal article" date="2012" name="J. Bacteriol.">
        <title>Genome Sequence of n-Alkane-Degrading Hydrocarboniphaga effusa Strain AP103T (ATCC BAA-332T).</title>
        <authorList>
            <person name="Chang H.K."/>
            <person name="Zylstra G.J."/>
            <person name="Chae J.C."/>
        </authorList>
    </citation>
    <scope>NUCLEOTIDE SEQUENCE [LARGE SCALE GENOMIC DNA]</scope>
    <source>
        <strain evidence="2 3">AP103</strain>
    </source>
</reference>
<keyword evidence="1" id="KW-1133">Transmembrane helix</keyword>
<accession>I8I1S2</accession>
<evidence type="ECO:0008006" key="4">
    <source>
        <dbReference type="Google" id="ProtNLM"/>
    </source>
</evidence>
<organism evidence="2 3">
    <name type="scientific">Hydrocarboniphaga effusa AP103</name>
    <dbReference type="NCBI Taxonomy" id="1172194"/>
    <lineage>
        <taxon>Bacteria</taxon>
        <taxon>Pseudomonadati</taxon>
        <taxon>Pseudomonadota</taxon>
        <taxon>Gammaproteobacteria</taxon>
        <taxon>Nevskiales</taxon>
        <taxon>Nevskiaceae</taxon>
        <taxon>Hydrocarboniphaga</taxon>
    </lineage>
</organism>
<feature type="transmembrane region" description="Helical" evidence="1">
    <location>
        <begin position="12"/>
        <end position="40"/>
    </location>
</feature>
<name>I8I1S2_9GAMM</name>
<keyword evidence="1" id="KW-0812">Transmembrane</keyword>
<dbReference type="AlphaFoldDB" id="I8I1S2"/>
<evidence type="ECO:0000313" key="3">
    <source>
        <dbReference type="Proteomes" id="UP000003704"/>
    </source>
</evidence>
<dbReference type="Proteomes" id="UP000003704">
    <property type="component" value="Unassembled WGS sequence"/>
</dbReference>
<sequence length="430" mass="44335">MLRPGKPAMFQRGAAALASVIVMLGLISLVTLGFVVALLGEQRSLASEERSQLAAMLADSALDQGIAYLRRNAWDITGQGGAGPVPAHWRPCSASNIDPPCGDGTRNLYDHRWLAYADVPGLRPVSSGSCRVHYLVRVVDGDAAAFETVTVLSQGSTRDGMGQARQRVSIRLNPRVSAVAAAPLIAAGALTVSDDVSVVVDDALGKPRSAWASADARFIGASRSCLRSEYLAGAQEPTADCGACRCPDEPTRLLSKAAAEGADVFDRDGNVGHNPDVTSYISDPLLQFFGLSRSRAALLYGEAVAIAGCAALTEASNGLFWIDGPCSIPANRLAGASDAPLVLIVGGGDLSLGAGSRLHGLVIMLPAPGIAAQIDLSESAIFVGALVSAGGMTVSGAGALIHDVPLLRKLAQGRGGLIALAPVPGSWRDW</sequence>
<evidence type="ECO:0000313" key="2">
    <source>
        <dbReference type="EMBL" id="EIT69721.1"/>
    </source>
</evidence>
<dbReference type="STRING" id="1172194.WQQ_33030"/>
<keyword evidence="1" id="KW-0472">Membrane</keyword>
<proteinExistence type="predicted"/>
<gene>
    <name evidence="2" type="ORF">WQQ_33030</name>
</gene>
<protein>
    <recommendedName>
        <fullName evidence="4">Type 4 fimbrial biogenesis protein PilX N-terminal domain-containing protein</fullName>
    </recommendedName>
</protein>
<dbReference type="EMBL" id="AKGD01000002">
    <property type="protein sequence ID" value="EIT69721.1"/>
    <property type="molecule type" value="Genomic_DNA"/>
</dbReference>
<evidence type="ECO:0000256" key="1">
    <source>
        <dbReference type="SAM" id="Phobius"/>
    </source>
</evidence>
<comment type="caution">
    <text evidence="2">The sequence shown here is derived from an EMBL/GenBank/DDBJ whole genome shotgun (WGS) entry which is preliminary data.</text>
</comment>
<keyword evidence="3" id="KW-1185">Reference proteome</keyword>